<reference evidence="2 3" key="1">
    <citation type="submission" date="2015-07" db="EMBL/GenBank/DDBJ databases">
        <title>Comparative genomics of the Sigatoka disease complex on banana suggests a link between parallel evolutionary changes in Pseudocercospora fijiensis and Pseudocercospora eumusae and increased virulence on the banana host.</title>
        <authorList>
            <person name="Chang T.-C."/>
            <person name="Salvucci A."/>
            <person name="Crous P.W."/>
            <person name="Stergiopoulos I."/>
        </authorList>
    </citation>
    <scope>NUCLEOTIDE SEQUENCE [LARGE SCALE GENOMIC DNA]</scope>
    <source>
        <strain evidence="2 3">CBS 114824</strain>
    </source>
</reference>
<feature type="compositionally biased region" description="Polar residues" evidence="1">
    <location>
        <begin position="133"/>
        <end position="147"/>
    </location>
</feature>
<protein>
    <submittedName>
        <fullName evidence="2">Uncharacterized protein</fullName>
    </submittedName>
</protein>
<organism evidence="2 3">
    <name type="scientific">Pseudocercospora eumusae</name>
    <dbReference type="NCBI Taxonomy" id="321146"/>
    <lineage>
        <taxon>Eukaryota</taxon>
        <taxon>Fungi</taxon>
        <taxon>Dikarya</taxon>
        <taxon>Ascomycota</taxon>
        <taxon>Pezizomycotina</taxon>
        <taxon>Dothideomycetes</taxon>
        <taxon>Dothideomycetidae</taxon>
        <taxon>Mycosphaerellales</taxon>
        <taxon>Mycosphaerellaceae</taxon>
        <taxon>Pseudocercospora</taxon>
    </lineage>
</organism>
<proteinExistence type="predicted"/>
<dbReference type="OrthoDB" id="10423574at2759"/>
<dbReference type="Proteomes" id="UP000070133">
    <property type="component" value="Unassembled WGS sequence"/>
</dbReference>
<feature type="compositionally biased region" description="Basic and acidic residues" evidence="1">
    <location>
        <begin position="174"/>
        <end position="199"/>
    </location>
</feature>
<feature type="compositionally biased region" description="Acidic residues" evidence="1">
    <location>
        <begin position="82"/>
        <end position="103"/>
    </location>
</feature>
<accession>A0A139HTY6</accession>
<gene>
    <name evidence="2" type="ORF">AC578_353</name>
</gene>
<comment type="caution">
    <text evidence="2">The sequence shown here is derived from an EMBL/GenBank/DDBJ whole genome shotgun (WGS) entry which is preliminary data.</text>
</comment>
<evidence type="ECO:0000313" key="2">
    <source>
        <dbReference type="EMBL" id="KXT05944.1"/>
    </source>
</evidence>
<feature type="compositionally biased region" description="Basic and acidic residues" evidence="1">
    <location>
        <begin position="66"/>
        <end position="81"/>
    </location>
</feature>
<feature type="region of interest" description="Disordered" evidence="1">
    <location>
        <begin position="31"/>
        <end position="213"/>
    </location>
</feature>
<evidence type="ECO:0000313" key="3">
    <source>
        <dbReference type="Proteomes" id="UP000070133"/>
    </source>
</evidence>
<dbReference type="AlphaFoldDB" id="A0A139HTY6"/>
<keyword evidence="3" id="KW-1185">Reference proteome</keyword>
<dbReference type="EMBL" id="LFZN01000009">
    <property type="protein sequence ID" value="KXT05944.1"/>
    <property type="molecule type" value="Genomic_DNA"/>
</dbReference>
<evidence type="ECO:0000256" key="1">
    <source>
        <dbReference type="SAM" id="MobiDB-lite"/>
    </source>
</evidence>
<name>A0A139HTY6_9PEZI</name>
<sequence>MGAESDADAIEIANECPPAYDSSMLFNPNMNLAGEVTPNRRSVRKKRNPHPDYRRQQTLQESDPESSDKEPRTRPKRIIHDEDTDDELVEDADNEDHDEEDTLEVGGDAEGFEQENQMPVEDRDRKRKHKSSGRATNGRLSGSNTQPLAARPDMQPRNSPSPPAPSTSSRSKKRKEDISIREDTEERSVKRERSEHASRETPTSPELTDFEDDDEFMTLKLKETQLLMKKRMKELRRYGTSSGR</sequence>